<evidence type="ECO:0000313" key="4">
    <source>
        <dbReference type="EMBL" id="KAF7307545.1"/>
    </source>
</evidence>
<dbReference type="RefSeq" id="XP_037222564.1">
    <property type="nucleotide sequence ID" value="XM_037362272.1"/>
</dbReference>
<keyword evidence="2" id="KW-0812">Transmembrane</keyword>
<evidence type="ECO:0000256" key="1">
    <source>
        <dbReference type="SAM" id="MobiDB-lite"/>
    </source>
</evidence>
<organism evidence="4 5">
    <name type="scientific">Mycena indigotica</name>
    <dbReference type="NCBI Taxonomy" id="2126181"/>
    <lineage>
        <taxon>Eukaryota</taxon>
        <taxon>Fungi</taxon>
        <taxon>Dikarya</taxon>
        <taxon>Basidiomycota</taxon>
        <taxon>Agaricomycotina</taxon>
        <taxon>Agaricomycetes</taxon>
        <taxon>Agaricomycetidae</taxon>
        <taxon>Agaricales</taxon>
        <taxon>Marasmiineae</taxon>
        <taxon>Mycenaceae</taxon>
        <taxon>Mycena</taxon>
    </lineage>
</organism>
<evidence type="ECO:0000313" key="5">
    <source>
        <dbReference type="Proteomes" id="UP000636479"/>
    </source>
</evidence>
<gene>
    <name evidence="4" type="ORF">MIND_00549300</name>
</gene>
<keyword evidence="3" id="KW-0732">Signal</keyword>
<feature type="region of interest" description="Disordered" evidence="1">
    <location>
        <begin position="311"/>
        <end position="497"/>
    </location>
</feature>
<keyword evidence="2" id="KW-1133">Transmembrane helix</keyword>
<accession>A0A8H6SYK4</accession>
<feature type="compositionally biased region" description="Polar residues" evidence="1">
    <location>
        <begin position="440"/>
        <end position="451"/>
    </location>
</feature>
<evidence type="ECO:0000256" key="2">
    <source>
        <dbReference type="SAM" id="Phobius"/>
    </source>
</evidence>
<feature type="region of interest" description="Disordered" evidence="1">
    <location>
        <begin position="72"/>
        <end position="97"/>
    </location>
</feature>
<feature type="chain" id="PRO_5034229388" evidence="3">
    <location>
        <begin position="20"/>
        <end position="497"/>
    </location>
</feature>
<feature type="compositionally biased region" description="Low complexity" evidence="1">
    <location>
        <begin position="452"/>
        <end position="470"/>
    </location>
</feature>
<feature type="compositionally biased region" description="Polar residues" evidence="1">
    <location>
        <begin position="351"/>
        <end position="372"/>
    </location>
</feature>
<keyword evidence="2" id="KW-0472">Membrane</keyword>
<dbReference type="AlphaFoldDB" id="A0A8H6SYK4"/>
<feature type="region of interest" description="Disordered" evidence="1">
    <location>
        <begin position="246"/>
        <end position="275"/>
    </location>
</feature>
<dbReference type="GeneID" id="59344788"/>
<dbReference type="OrthoDB" id="3266934at2759"/>
<feature type="transmembrane region" description="Helical" evidence="2">
    <location>
        <begin position="208"/>
        <end position="231"/>
    </location>
</feature>
<dbReference type="EMBL" id="JACAZF010000004">
    <property type="protein sequence ID" value="KAF7307545.1"/>
    <property type="molecule type" value="Genomic_DNA"/>
</dbReference>
<reference evidence="4" key="1">
    <citation type="submission" date="2020-05" db="EMBL/GenBank/DDBJ databases">
        <title>Mycena genomes resolve the evolution of fungal bioluminescence.</title>
        <authorList>
            <person name="Tsai I.J."/>
        </authorList>
    </citation>
    <scope>NUCLEOTIDE SEQUENCE</scope>
    <source>
        <strain evidence="4">171206Taipei</strain>
    </source>
</reference>
<name>A0A8H6SYK4_9AGAR</name>
<protein>
    <submittedName>
        <fullName evidence="4">Uncharacterized protein</fullName>
    </submittedName>
</protein>
<feature type="compositionally biased region" description="Low complexity" evidence="1">
    <location>
        <begin position="376"/>
        <end position="405"/>
    </location>
</feature>
<feature type="region of interest" description="Disordered" evidence="1">
    <location>
        <begin position="162"/>
        <end position="193"/>
    </location>
</feature>
<feature type="compositionally biased region" description="Polar residues" evidence="1">
    <location>
        <begin position="75"/>
        <end position="86"/>
    </location>
</feature>
<feature type="compositionally biased region" description="Low complexity" evidence="1">
    <location>
        <begin position="163"/>
        <end position="189"/>
    </location>
</feature>
<comment type="caution">
    <text evidence="4">The sequence shown here is derived from an EMBL/GenBank/DDBJ whole genome shotgun (WGS) entry which is preliminary data.</text>
</comment>
<dbReference type="Proteomes" id="UP000636479">
    <property type="component" value="Unassembled WGS sequence"/>
</dbReference>
<proteinExistence type="predicted"/>
<evidence type="ECO:0000256" key="3">
    <source>
        <dbReference type="SAM" id="SignalP"/>
    </source>
</evidence>
<feature type="signal peptide" evidence="3">
    <location>
        <begin position="1"/>
        <end position="19"/>
    </location>
</feature>
<keyword evidence="5" id="KW-1185">Reference proteome</keyword>
<sequence length="497" mass="51997">MLLPTALLLLLASFSAVNGADPLPNPPFSWLSIPQMTTCQSAPINWFFGTAPVDNPITLYISITNAGVTQAPAPSKTSTGAFSTARNPRGYVSSERTRRADPELLTMQISGSLPADLRSFTWPSANVTSGWYALIATFPTTSTVQVSNPFFVQAGSDVSCLQTTAPSSPTSSSSPPPTSTSSGNPSSSSGVVLPVNGASSSNVNRGAIAGGVIGGLAVIAAVIAAFFYFRYASGSAVSKKRSRKWNGISSTDSKAPAVGRHHYQSESMGPLNSTSGLGHDNNVYVIGGVGIDSRPSRINTGLEEEDVANSYYSPSQEKFSSPGHGSPIRSPFSDSGHVDDEVPLDLITPLPNVTRNSSTSTASHMSRNNFSRPRSHPSSPYASPTSPEPSTESYPPSSPFPSGASAEATSPINPAPLATRRGSTSEGQGRRVARKAVPQYNPNDPSLVSQTSVGIPESESSSSLEGPSVPQLHHQHSFGEGKPVHYLMPDMPPPQRG</sequence>
<feature type="compositionally biased region" description="Polar residues" evidence="1">
    <location>
        <begin position="265"/>
        <end position="275"/>
    </location>
</feature>